<name>A0A1G7YJM2_9BURK</name>
<feature type="signal peptide" evidence="1">
    <location>
        <begin position="1"/>
        <end position="21"/>
    </location>
</feature>
<gene>
    <name evidence="2" type="ORF">SAMN05216466_106220</name>
</gene>
<dbReference type="OrthoDB" id="9815195at2"/>
<accession>A0A1G7YJM2</accession>
<feature type="chain" id="PRO_5011563226" evidence="1">
    <location>
        <begin position="22"/>
        <end position="307"/>
    </location>
</feature>
<dbReference type="Proteomes" id="UP000199706">
    <property type="component" value="Unassembled WGS sequence"/>
</dbReference>
<evidence type="ECO:0000313" key="2">
    <source>
        <dbReference type="EMBL" id="SDG96768.1"/>
    </source>
</evidence>
<dbReference type="PANTHER" id="PTHR38477">
    <property type="entry name" value="HYPOTHETICAL EXPORTED PROTEIN"/>
    <property type="match status" value="1"/>
</dbReference>
<dbReference type="InterPro" id="IPR032676">
    <property type="entry name" value="YkuD_2"/>
</dbReference>
<dbReference type="RefSeq" id="WP_090685498.1">
    <property type="nucleotide sequence ID" value="NZ_FNCJ01000006.1"/>
</dbReference>
<sequence length="307" mass="33284">MNPTLKTHAHRLVAFTAACTAAFLMIQAPCGGAVPRHPHAGAIVAPMASPETLVDAPTDFDVPQPIVAPVAPMVDPSSRFTRFESMPQRLSLAFGPTLDGMPVTVRSADALRVSEERLQALAPTLNPEALHLAMRAMACAAKHYGDKDRLVVIDYSLPSTARRLWVFDLRNGTLLWNEYVLHGRGSGTGLYARSFSNSPDSNQSSLGLFELQTPFQSQFGPAMSMVGLEHGLNDNAVERGIWLHGTDYVNDERAATGHVSQSEGCAAVQRGVIVPMINSLKKGAYLFSYYNDKKWQQASGFLSGKLC</sequence>
<dbReference type="PANTHER" id="PTHR38477:SF1">
    <property type="entry name" value="MUREIN L,D-TRANSPEPTIDASE CATALYTIC DOMAIN FAMILY PROTEIN"/>
    <property type="match status" value="1"/>
</dbReference>
<dbReference type="EMBL" id="FNCJ01000006">
    <property type="protein sequence ID" value="SDG96768.1"/>
    <property type="molecule type" value="Genomic_DNA"/>
</dbReference>
<keyword evidence="1" id="KW-0732">Signal</keyword>
<organism evidence="2 3">
    <name type="scientific">Paraburkholderia phenazinium</name>
    <dbReference type="NCBI Taxonomy" id="60549"/>
    <lineage>
        <taxon>Bacteria</taxon>
        <taxon>Pseudomonadati</taxon>
        <taxon>Pseudomonadota</taxon>
        <taxon>Betaproteobacteria</taxon>
        <taxon>Burkholderiales</taxon>
        <taxon>Burkholderiaceae</taxon>
        <taxon>Paraburkholderia</taxon>
    </lineage>
</organism>
<protein>
    <submittedName>
        <fullName evidence="2">L,D-transpeptidase catalytic domain</fullName>
    </submittedName>
</protein>
<reference evidence="2 3" key="1">
    <citation type="submission" date="2016-10" db="EMBL/GenBank/DDBJ databases">
        <authorList>
            <person name="de Groot N.N."/>
        </authorList>
    </citation>
    <scope>NUCLEOTIDE SEQUENCE [LARGE SCALE GENOMIC DNA]</scope>
    <source>
        <strain evidence="2 3">LMG 2247</strain>
    </source>
</reference>
<dbReference type="Pfam" id="PF13645">
    <property type="entry name" value="YkuD_2"/>
    <property type="match status" value="1"/>
</dbReference>
<dbReference type="AlphaFoldDB" id="A0A1G7YJM2"/>
<proteinExistence type="predicted"/>
<evidence type="ECO:0000313" key="3">
    <source>
        <dbReference type="Proteomes" id="UP000199706"/>
    </source>
</evidence>
<evidence type="ECO:0000256" key="1">
    <source>
        <dbReference type="SAM" id="SignalP"/>
    </source>
</evidence>